<sequence length="746" mass="83837">MPQSPLLLHPPLHLLLQVVLQSSRSLSILLHQKRIKFLALSATPLIGIGQKDQPYHANLPQVQLHRNLPMRSARSAANEYYGLTKMSSSLPFYLGLFQLHDVESIAPSESSNHLDLIDLSQEEEGASEVDPAAETDAEKLAQLRKTWTSTVYAFYKEDIKVIVKKGQRHHEFTCAACGAEVVHWVSESLCPFAVVKDRALNQLMKTGQPEAYVPSPSTVAQDTKTLFEKTCTHLANKLQQTSYRSLIGFGTSVNGKPLGRYVQVDHKGAGGLNYGLKRLVELYLEKRDDNDEEEFEGAMEWYKKTMATQTAEKLSCFGWIVDAVSVRAVAFGGDPLYVAMKDANRLQLKSQSVDYGTMIHSQLMLKKQGGVALDPAKQGMVNRYLNEGTDKVVLRGLLKDIWLHSLHELLYSHIYMYTLILSLDYKQMKWGSAFADLCYEAKVKLINYPVGMKAIGPPGGIQGSANMPLKYVKEIVKQYVQFWQQEAREQTAEAAMDQDSQEDSDNEQQKVFFEDLVQFVPWDDDDKEKTLRDQANIGILLQVPKRNSEPLVLAKVLHLKKFIKRAGKNIEIDIPEADNGEKGDDSEDENKDEESQEEVVQNNWDKQVATVWRKKGGREGKKPLTDSWVQRKGKAANCLCLSDSEDEEQAAPSKDDTLEVRVLDSPPNPAHIQKEITNKPRPRPIPRGGTRKVHRAFSLSADGNGSDDEQPRKRACLEKDREKGKEKAVEVVASKAGLSKKRKRDA</sequence>
<dbReference type="EMBL" id="ML770064">
    <property type="protein sequence ID" value="KAE9384889.1"/>
    <property type="molecule type" value="Genomic_DNA"/>
</dbReference>
<feature type="compositionally biased region" description="Acidic residues" evidence="1">
    <location>
        <begin position="574"/>
        <end position="597"/>
    </location>
</feature>
<feature type="region of interest" description="Disordered" evidence="1">
    <location>
        <begin position="642"/>
        <end position="746"/>
    </location>
</feature>
<accession>A0A6A4GGY9</accession>
<evidence type="ECO:0000256" key="1">
    <source>
        <dbReference type="SAM" id="MobiDB-lite"/>
    </source>
</evidence>
<reference evidence="2" key="1">
    <citation type="journal article" date="2019" name="Environ. Microbiol.">
        <title>Fungal ecological strategies reflected in gene transcription - a case study of two litter decomposers.</title>
        <authorList>
            <person name="Barbi F."/>
            <person name="Kohler A."/>
            <person name="Barry K."/>
            <person name="Baskaran P."/>
            <person name="Daum C."/>
            <person name="Fauchery L."/>
            <person name="Ihrmark K."/>
            <person name="Kuo A."/>
            <person name="LaButti K."/>
            <person name="Lipzen A."/>
            <person name="Morin E."/>
            <person name="Grigoriev I.V."/>
            <person name="Henrissat B."/>
            <person name="Lindahl B."/>
            <person name="Martin F."/>
        </authorList>
    </citation>
    <scope>NUCLEOTIDE SEQUENCE</scope>
    <source>
        <strain evidence="2">JB14</strain>
    </source>
</reference>
<name>A0A6A4GGY9_9AGAR</name>
<evidence type="ECO:0000313" key="2">
    <source>
        <dbReference type="EMBL" id="KAE9384889.1"/>
    </source>
</evidence>
<protein>
    <submittedName>
        <fullName evidence="2">Uncharacterized protein</fullName>
    </submittedName>
</protein>
<feature type="compositionally biased region" description="Basic and acidic residues" evidence="1">
    <location>
        <begin position="709"/>
        <end position="729"/>
    </location>
</feature>
<feature type="compositionally biased region" description="Basic and acidic residues" evidence="1">
    <location>
        <begin position="653"/>
        <end position="662"/>
    </location>
</feature>
<dbReference type="Proteomes" id="UP000799118">
    <property type="component" value="Unassembled WGS sequence"/>
</dbReference>
<feature type="compositionally biased region" description="Basic residues" evidence="1">
    <location>
        <begin position="680"/>
        <end position="695"/>
    </location>
</feature>
<proteinExistence type="predicted"/>
<dbReference type="OrthoDB" id="2677917at2759"/>
<organism evidence="2 3">
    <name type="scientific">Gymnopus androsaceus JB14</name>
    <dbReference type="NCBI Taxonomy" id="1447944"/>
    <lineage>
        <taxon>Eukaryota</taxon>
        <taxon>Fungi</taxon>
        <taxon>Dikarya</taxon>
        <taxon>Basidiomycota</taxon>
        <taxon>Agaricomycotina</taxon>
        <taxon>Agaricomycetes</taxon>
        <taxon>Agaricomycetidae</taxon>
        <taxon>Agaricales</taxon>
        <taxon>Marasmiineae</taxon>
        <taxon>Omphalotaceae</taxon>
        <taxon>Gymnopus</taxon>
    </lineage>
</organism>
<feature type="region of interest" description="Disordered" evidence="1">
    <location>
        <begin position="574"/>
        <end position="601"/>
    </location>
</feature>
<dbReference type="SUPFAM" id="SSF140996">
    <property type="entry name" value="Hermes dimerisation domain"/>
    <property type="match status" value="1"/>
</dbReference>
<evidence type="ECO:0000313" key="3">
    <source>
        <dbReference type="Proteomes" id="UP000799118"/>
    </source>
</evidence>
<dbReference type="AlphaFoldDB" id="A0A6A4GGY9"/>
<keyword evidence="3" id="KW-1185">Reference proteome</keyword>
<gene>
    <name evidence="2" type="ORF">BT96DRAFT_950244</name>
</gene>